<dbReference type="EMBL" id="CU466930">
    <property type="protein sequence ID" value="CAO81640.1"/>
    <property type="molecule type" value="Genomic_DNA"/>
</dbReference>
<dbReference type="KEGG" id="caci:CLOAM1808"/>
<sequence length="841" mass="98021">MRRIRFLIFALVLIMLSPIYGKHSDKYLLANYSYFRCFQNIPDFYYTLLDSMQTAYYNASVITFLPGDFPQRSDLLLKAMDKHKLDVLLYDMAFTEGSKNPEYGSEAFSIANYWRFEAEYDSTFTENLLDDMYFYNNSYTTGTPVFNELASGKYLLQLKNGQPGYAFNKLEFRWQEKGYTKYNIGNEFRFIQREMIDGRKGDIKDNPAGDDTLYITIAFKCSNIPDDPNTELMRFSFNGFDKANKECQVRHFNTYNSRYGTVSYLTVGEYNKLPLITKDQEGNSVWQHKEIVLKISLQDLYYAGLLDSNIIWKYLLINLNPQIYWNGKGVLELDYVEFEDTMYKRQKTDTELIEAVRNRMYNLCSRYDNIKYFYLTDEPTQGQFSSFRRLEKDIFKDLKTFAPNCSGFYTCSILHRKNVIKPNNMMYDHIGLYSKIVEPELIAFDIYPLWGWMQWNNPTERRGVQRRLDYDMLDHYKHYKELCMKTGAKYMPCPQSYGEWNYTDAENGYWALLRPPKYMQKCLQLLPLCYGADGILTYRIYNRIYEENVMKLGFQEFTTIDVSPSGKVTFRPGWEGLKEANQKIIFYADYLEPREWLDADAILTTGYKNPEQLKPVMVKAIEVLPQKLVQNDVDLYDGYVQCGLFKAEGKYPYFMLVNRRTEYISMVNNPTRSDSLLNVPPDKLDDHFLPAPPQTVKFNIDNSAKEILGKYVALYDPFSKELFYSDSNTPEISIDPGDGRLLQMCATLPKKVEGKAEMNHLAILQGNITLEKKADVTVKSDCKLIIKDNSKITVKKGAKLNIFGEVEIGDNVQIQVHKGGTIYLNETDCKWGKNSKISGEK</sequence>
<keyword evidence="2" id="KW-1185">Reference proteome</keyword>
<dbReference type="RefSeq" id="WP_015425498.1">
    <property type="nucleotide sequence ID" value="NC_020449.1"/>
</dbReference>
<reference evidence="1 2" key="1">
    <citation type="journal article" date="2008" name="J. Bacteriol.">
        <title>'Candidatus Cloacamonas acidaminovorans': genome sequence reconstruction provides a first glimpse of a new bacterial division.</title>
        <authorList>
            <person name="Pelletier E."/>
            <person name="Kreimeyer A."/>
            <person name="Bocs S."/>
            <person name="Rouy Z."/>
            <person name="Gyapay G."/>
            <person name="Chouari R."/>
            <person name="Riviere D."/>
            <person name="Ganesan A."/>
            <person name="Daegelen P."/>
            <person name="Sghir A."/>
            <person name="Cohen G.N."/>
            <person name="Medigue C."/>
            <person name="Weissenbach J."/>
            <person name="Le Paslier D."/>
        </authorList>
    </citation>
    <scope>NUCLEOTIDE SEQUENCE [LARGE SCALE GENOMIC DNA]</scope>
    <source>
        <strain evidence="2">Evry</strain>
    </source>
</reference>
<name>B0VJI0_CLOAI</name>
<organism evidence="1 2">
    <name type="scientific">Cloacimonas acidaminovorans (strain Evry)</name>
    <dbReference type="NCBI Taxonomy" id="459349"/>
    <lineage>
        <taxon>Bacteria</taxon>
        <taxon>Pseudomonadati</taxon>
        <taxon>Candidatus Cloacimonadota</taxon>
        <taxon>Candidatus Cloacimonadia</taxon>
        <taxon>Candidatus Cloacimonadales</taxon>
        <taxon>Candidatus Cloacimonadaceae</taxon>
        <taxon>Candidatus Cloacimonas</taxon>
    </lineage>
</organism>
<gene>
    <name evidence="1" type="ordered locus">CLOAM1808</name>
</gene>
<dbReference type="Proteomes" id="UP000002019">
    <property type="component" value="Chromosome"/>
</dbReference>
<evidence type="ECO:0000313" key="2">
    <source>
        <dbReference type="Proteomes" id="UP000002019"/>
    </source>
</evidence>
<protein>
    <submittedName>
        <fullName evidence="1">Uncharacterized protein</fullName>
    </submittedName>
</protein>
<dbReference type="AlphaFoldDB" id="B0VJI0"/>
<proteinExistence type="predicted"/>
<dbReference type="HOGENOM" id="CLU_338248_0_0_0"/>
<evidence type="ECO:0000313" key="1">
    <source>
        <dbReference type="EMBL" id="CAO81640.1"/>
    </source>
</evidence>
<accession>B0VJI0</accession>